<dbReference type="AlphaFoldDB" id="M0LQ76"/>
<accession>M0LQ76</accession>
<dbReference type="eggNOG" id="arCOG01648">
    <property type="taxonomic scope" value="Archaea"/>
</dbReference>
<dbReference type="Gene3D" id="3.40.50.1820">
    <property type="entry name" value="alpha/beta hydrolase"/>
    <property type="match status" value="1"/>
</dbReference>
<feature type="domain" description="AB hydrolase-1" evidence="2">
    <location>
        <begin position="26"/>
        <end position="279"/>
    </location>
</feature>
<keyword evidence="1 3" id="KW-0378">Hydrolase</keyword>
<dbReference type="InterPro" id="IPR000073">
    <property type="entry name" value="AB_hydrolase_1"/>
</dbReference>
<dbReference type="RefSeq" id="WP_007695773.1">
    <property type="nucleotide sequence ID" value="NZ_AJRK01000377.1"/>
</dbReference>
<dbReference type="EMBL" id="AOMB01000043">
    <property type="protein sequence ID" value="EMA35722.1"/>
    <property type="molecule type" value="Genomic_DNA"/>
</dbReference>
<dbReference type="Proteomes" id="UP000011566">
    <property type="component" value="Unassembled WGS sequence"/>
</dbReference>
<dbReference type="PRINTS" id="PR00412">
    <property type="entry name" value="EPOXHYDRLASE"/>
</dbReference>
<sequence>MDESHGYAHLSDVVLHYAEAGDPEDPLVVLLHGFPEFWYAWRHQIHHLAAAGYHVLAPDMRGYNRSSKPPGIEPYRLTHLTRDVVELIHEMGPERATVVGHDWGGVVAWELAHRHPETLDRLAVCNAPHLDALARELRSPRQIRRSWYAGAFQVPKLPELFLGRGEYGWLRRLLETGPANPEAFSAGDIQRYRRAIARPGALRAALNYYRALVRTRLRRRLGRLDPPVRATRTDVPTLLIWGDRDAALGVGLTRDLDRWVSNLRVEHLSEASHWVQNDAPDRVNDLLCDFLEADV</sequence>
<dbReference type="PRINTS" id="PR00111">
    <property type="entry name" value="ABHYDROLASE"/>
</dbReference>
<dbReference type="InterPro" id="IPR000639">
    <property type="entry name" value="Epox_hydrolase-like"/>
</dbReference>
<dbReference type="PANTHER" id="PTHR43329">
    <property type="entry name" value="EPOXIDE HYDROLASE"/>
    <property type="match status" value="1"/>
</dbReference>
<evidence type="ECO:0000313" key="4">
    <source>
        <dbReference type="Proteomes" id="UP000011566"/>
    </source>
</evidence>
<reference evidence="3 4" key="1">
    <citation type="journal article" date="2014" name="PLoS Genet.">
        <title>Phylogenetically driven sequencing of extremely halophilic archaea reveals strategies for static and dynamic osmo-response.</title>
        <authorList>
            <person name="Becker E.A."/>
            <person name="Seitzer P.M."/>
            <person name="Tritt A."/>
            <person name="Larsen D."/>
            <person name="Krusor M."/>
            <person name="Yao A.I."/>
            <person name="Wu D."/>
            <person name="Madern D."/>
            <person name="Eisen J.A."/>
            <person name="Darling A.E."/>
            <person name="Facciotti M.T."/>
        </authorList>
    </citation>
    <scope>NUCLEOTIDE SEQUENCE [LARGE SCALE GENOMIC DNA]</scope>
    <source>
        <strain evidence="3 4">100A6</strain>
    </source>
</reference>
<name>M0LQ76_9EURY</name>
<gene>
    <name evidence="3" type="ORF">C447_16229</name>
</gene>
<dbReference type="SUPFAM" id="SSF53474">
    <property type="entry name" value="alpha/beta-Hydrolases"/>
    <property type="match status" value="1"/>
</dbReference>
<evidence type="ECO:0000256" key="1">
    <source>
        <dbReference type="ARBA" id="ARBA00022801"/>
    </source>
</evidence>
<protein>
    <submittedName>
        <fullName evidence="3">Alpha/beta hydrolase fold protein</fullName>
    </submittedName>
</protein>
<dbReference type="Pfam" id="PF00561">
    <property type="entry name" value="Abhydrolase_1"/>
    <property type="match status" value="1"/>
</dbReference>
<dbReference type="OrthoDB" id="299757at2157"/>
<evidence type="ECO:0000259" key="2">
    <source>
        <dbReference type="Pfam" id="PF00561"/>
    </source>
</evidence>
<dbReference type="PATRIC" id="fig|1132509.6.peg.3775"/>
<dbReference type="GO" id="GO:0016787">
    <property type="term" value="F:hydrolase activity"/>
    <property type="evidence" value="ECO:0007669"/>
    <property type="project" value="UniProtKB-KW"/>
</dbReference>
<proteinExistence type="predicted"/>
<organism evidence="3 4">
    <name type="scientific">Halococcus hamelinensis 100A6</name>
    <dbReference type="NCBI Taxonomy" id="1132509"/>
    <lineage>
        <taxon>Archaea</taxon>
        <taxon>Methanobacteriati</taxon>
        <taxon>Methanobacteriota</taxon>
        <taxon>Stenosarchaea group</taxon>
        <taxon>Halobacteria</taxon>
        <taxon>Halobacteriales</taxon>
        <taxon>Halococcaceae</taxon>
        <taxon>Halococcus</taxon>
    </lineage>
</organism>
<comment type="caution">
    <text evidence="3">The sequence shown here is derived from an EMBL/GenBank/DDBJ whole genome shotgun (WGS) entry which is preliminary data.</text>
</comment>
<evidence type="ECO:0000313" key="3">
    <source>
        <dbReference type="EMBL" id="EMA35722.1"/>
    </source>
</evidence>
<dbReference type="InterPro" id="IPR029058">
    <property type="entry name" value="AB_hydrolase_fold"/>
</dbReference>
<keyword evidence="4" id="KW-1185">Reference proteome</keyword>